<dbReference type="InterPro" id="IPR012341">
    <property type="entry name" value="6hp_glycosidase-like_sf"/>
</dbReference>
<name>A0A8J9Y9G9_9NEOP</name>
<gene>
    <name evidence="9" type="ORF">BINO364_LOCUS5934</name>
</gene>
<protein>
    <recommendedName>
        <fullName evidence="4 7">Trehalase</fullName>
        <ecNumber evidence="3 7">3.2.1.28</ecNumber>
    </recommendedName>
    <alternativeName>
        <fullName evidence="7">Alpha-trehalose glucohydrolase</fullName>
    </alternativeName>
</protein>
<evidence type="ECO:0000256" key="5">
    <source>
        <dbReference type="ARBA" id="ARBA00022801"/>
    </source>
</evidence>
<proteinExistence type="inferred from homology"/>
<dbReference type="PROSITE" id="PS00928">
    <property type="entry name" value="TREHALASE_2"/>
    <property type="match status" value="1"/>
</dbReference>
<evidence type="ECO:0000256" key="2">
    <source>
        <dbReference type="ARBA" id="ARBA00005615"/>
    </source>
</evidence>
<keyword evidence="8" id="KW-0732">Signal</keyword>
<dbReference type="InterPro" id="IPR001661">
    <property type="entry name" value="Glyco_hydro_37"/>
</dbReference>
<dbReference type="Pfam" id="PF01204">
    <property type="entry name" value="Trehalase"/>
    <property type="match status" value="1"/>
</dbReference>
<dbReference type="InterPro" id="IPR008928">
    <property type="entry name" value="6-hairpin_glycosidase_sf"/>
</dbReference>
<dbReference type="GO" id="GO:0004555">
    <property type="term" value="F:alpha,alpha-trehalase activity"/>
    <property type="evidence" value="ECO:0007669"/>
    <property type="project" value="UniProtKB-EC"/>
</dbReference>
<evidence type="ECO:0000256" key="7">
    <source>
        <dbReference type="RuleBase" id="RU361180"/>
    </source>
</evidence>
<feature type="non-terminal residue" evidence="9">
    <location>
        <position position="584"/>
    </location>
</feature>
<evidence type="ECO:0000256" key="1">
    <source>
        <dbReference type="ARBA" id="ARBA00001576"/>
    </source>
</evidence>
<feature type="signal peptide" evidence="8">
    <location>
        <begin position="1"/>
        <end position="15"/>
    </location>
</feature>
<dbReference type="OrthoDB" id="3542292at2759"/>
<dbReference type="PANTHER" id="PTHR23403">
    <property type="entry name" value="TREHALASE"/>
    <property type="match status" value="1"/>
</dbReference>
<organism evidence="9 10">
    <name type="scientific">Brenthis ino</name>
    <name type="common">lesser marbled fritillary</name>
    <dbReference type="NCBI Taxonomy" id="405034"/>
    <lineage>
        <taxon>Eukaryota</taxon>
        <taxon>Metazoa</taxon>
        <taxon>Ecdysozoa</taxon>
        <taxon>Arthropoda</taxon>
        <taxon>Hexapoda</taxon>
        <taxon>Insecta</taxon>
        <taxon>Pterygota</taxon>
        <taxon>Neoptera</taxon>
        <taxon>Endopterygota</taxon>
        <taxon>Lepidoptera</taxon>
        <taxon>Glossata</taxon>
        <taxon>Ditrysia</taxon>
        <taxon>Papilionoidea</taxon>
        <taxon>Nymphalidae</taxon>
        <taxon>Heliconiinae</taxon>
        <taxon>Argynnini</taxon>
        <taxon>Brenthis</taxon>
    </lineage>
</organism>
<evidence type="ECO:0000313" key="10">
    <source>
        <dbReference type="Proteomes" id="UP000838878"/>
    </source>
</evidence>
<evidence type="ECO:0000256" key="4">
    <source>
        <dbReference type="ARBA" id="ARBA00019905"/>
    </source>
</evidence>
<dbReference type="EMBL" id="OV170234">
    <property type="protein sequence ID" value="CAH0719621.1"/>
    <property type="molecule type" value="Genomic_DNA"/>
</dbReference>
<dbReference type="Proteomes" id="UP000838878">
    <property type="component" value="Chromosome 14"/>
</dbReference>
<dbReference type="PROSITE" id="PS00927">
    <property type="entry name" value="TREHALASE_1"/>
    <property type="match status" value="1"/>
</dbReference>
<dbReference type="SUPFAM" id="SSF48208">
    <property type="entry name" value="Six-hairpin glycosidases"/>
    <property type="match status" value="1"/>
</dbReference>
<keyword evidence="10" id="KW-1185">Reference proteome</keyword>
<dbReference type="GO" id="GO:0005993">
    <property type="term" value="P:trehalose catabolic process"/>
    <property type="evidence" value="ECO:0007669"/>
    <property type="project" value="TreeGrafter"/>
</dbReference>
<keyword evidence="6 7" id="KW-0326">Glycosidase</keyword>
<accession>A0A8J9Y9G9</accession>
<evidence type="ECO:0000256" key="8">
    <source>
        <dbReference type="SAM" id="SignalP"/>
    </source>
</evidence>
<comment type="similarity">
    <text evidence="2 7">Belongs to the glycosyl hydrolase 37 family.</text>
</comment>
<evidence type="ECO:0000256" key="6">
    <source>
        <dbReference type="ARBA" id="ARBA00023295"/>
    </source>
</evidence>
<sequence length="584" mass="67577">MKLVLLVLFLSFVYAEELPLSCSKPVYCKSNLLHYVQKSRIFPDSKTFVDLRLKKDQNTTVAAFDELLKETNNSPTNEQIQAFLDSYFDSISELENWTPPDYTPEPPFLAVIRDEVLRQFGKDINNIWPTLGRKVKADVFENSDHYSLIPVDNGFIIPGGRFKELYYWDTYWIIEGLLISGMDSTVKGVLGNLIQLLKMLGHIPNGSRWYYQERSQPPLLSAMVSMYIRETKDIEFLKQNIKYLEEEVKYWLDSQVVTFEVNKKTYTLLRYYAPSEGPRPESYYEDYKSAQIFDTPERQQEFYTDIKSAAESGWDFSSRWFINKDGNNNGNLTTIHTSKIIPVDLNSIFANALQNMAYFQTLVGERRKGSRWAYLANQWRNSIKEVLWNDKDGIWYDWDLENKQHRKYFYPSNVAPLWMGVVDKLFVKVKAPKIFKWLSTSHGLDYPGGVPTSLKRSGEQWDFPNAWPPLVSITVNALEALETEESIKMGFKIAQNWVRSCRTGFVANKQMFEKYDAEVPGRVGGGGEYTVQAGFGWSNGVILEFLAKYGRRMTAYDNAYYSDTPRKVDDLKDSVKELAPTESN</sequence>
<keyword evidence="5 7" id="KW-0378">Hydrolase</keyword>
<reference evidence="9" key="1">
    <citation type="submission" date="2021-12" db="EMBL/GenBank/DDBJ databases">
        <authorList>
            <person name="Martin H S."/>
        </authorList>
    </citation>
    <scope>NUCLEOTIDE SEQUENCE</scope>
</reference>
<evidence type="ECO:0000313" key="9">
    <source>
        <dbReference type="EMBL" id="CAH0719621.1"/>
    </source>
</evidence>
<dbReference type="PANTHER" id="PTHR23403:SF1">
    <property type="entry name" value="TREHALASE"/>
    <property type="match status" value="1"/>
</dbReference>
<dbReference type="PRINTS" id="PR00744">
    <property type="entry name" value="GLHYDRLASE37"/>
</dbReference>
<dbReference type="EC" id="3.2.1.28" evidence="3 7"/>
<dbReference type="Gene3D" id="1.50.10.10">
    <property type="match status" value="1"/>
</dbReference>
<feature type="chain" id="PRO_5035426038" description="Trehalase" evidence="8">
    <location>
        <begin position="16"/>
        <end position="584"/>
    </location>
</feature>
<dbReference type="AlphaFoldDB" id="A0A8J9Y9G9"/>
<comment type="catalytic activity">
    <reaction evidence="1 7">
        <text>alpha,alpha-trehalose + H2O = alpha-D-glucose + beta-D-glucose</text>
        <dbReference type="Rhea" id="RHEA:32675"/>
        <dbReference type="ChEBI" id="CHEBI:15377"/>
        <dbReference type="ChEBI" id="CHEBI:15903"/>
        <dbReference type="ChEBI" id="CHEBI:16551"/>
        <dbReference type="ChEBI" id="CHEBI:17925"/>
        <dbReference type="EC" id="3.2.1.28"/>
    </reaction>
</comment>
<evidence type="ECO:0000256" key="3">
    <source>
        <dbReference type="ARBA" id="ARBA00012757"/>
    </source>
</evidence>
<dbReference type="InterPro" id="IPR018232">
    <property type="entry name" value="Glyco_hydro_37_CS"/>
</dbReference>